<evidence type="ECO:0000313" key="2">
    <source>
        <dbReference type="Ensembl" id="ENSMMOP00000016629.1"/>
    </source>
</evidence>
<evidence type="ECO:0000313" key="3">
    <source>
        <dbReference type="Proteomes" id="UP000261620"/>
    </source>
</evidence>
<feature type="compositionally biased region" description="Polar residues" evidence="1">
    <location>
        <begin position="66"/>
        <end position="78"/>
    </location>
</feature>
<feature type="region of interest" description="Disordered" evidence="1">
    <location>
        <begin position="25"/>
        <end position="84"/>
    </location>
</feature>
<dbReference type="OMA" id="LCSMHDE"/>
<dbReference type="Gene3D" id="2.60.220.30">
    <property type="match status" value="1"/>
</dbReference>
<proteinExistence type="predicted"/>
<sequence length="679" mass="74464">KTLVDTLNTIITKLDKEILKLGAEETGDTTTSEQLDHTADHLNSSDPPCSGSGSKQDAEDGEDGSRASSSAEQASHPGSCNDVEEKGKQLVVKGEDSDNEDCVSQDNQTDFAEEAREKVEVDKITTVLSPSSVLYMGYSCTYFYTLTNMIQFKGCFCAHILNSKMTSRLTGQREDRHSDGLDACFIRAPPGVAEFLRCEVADGLSCLMVTGLEELVSRVIRVKVLEGACLHFPVTVVVPFCARYRGSYRDIAVKVVDDGGRTCYITPVATEGTYGGQRGSFAEVRVYALGLFAVIACLKRENYTVPTKGLSLKLPMDPRILLNYLPGSFTAPVMAQTMVQPMDAALLAAVKSTRDVYHSVVSTSPVLYLTHPSSQRLRKAIILTLPCPPNPEKKSFHRYQPTIYKQWSVLDQVTVRNLQNGLVSFELTESFDRLLVVRLLSPLQPRHLTSLAEELEESACRHAVTIVLQRRQDEPGAALLAALPSRDLSWELSKLRAQGYAGLPHTCAQVSMCEGDQLLLRFCGNITSKGSDPREAEQHRLTFHSQLRSQLSLHLTEVDRFGNHSSPHYKGTAVFYKVARGQPEQMDSEPRGDPVCKLPLMLPKVNLHPSPPVLPADSLPDSLLLWLSGELSEEEVALLVLSLRLGRSAAQLAKLRAGASPSAQARPQPAGRAHYSQTA</sequence>
<feature type="region of interest" description="Disordered" evidence="1">
    <location>
        <begin position="656"/>
        <end position="679"/>
    </location>
</feature>
<dbReference type="AlphaFoldDB" id="A0A3Q3X3S8"/>
<dbReference type="Ensembl" id="ENSMMOT00000016905.1">
    <property type="protein sequence ID" value="ENSMMOP00000016629.1"/>
    <property type="gene ID" value="ENSMMOG00000012668.1"/>
</dbReference>
<dbReference type="PANTHER" id="PTHR28336">
    <property type="entry name" value="BA1-643"/>
    <property type="match status" value="1"/>
</dbReference>
<reference evidence="2" key="1">
    <citation type="submission" date="2025-08" db="UniProtKB">
        <authorList>
            <consortium name="Ensembl"/>
        </authorList>
    </citation>
    <scope>IDENTIFICATION</scope>
</reference>
<dbReference type="Proteomes" id="UP000261620">
    <property type="component" value="Unplaced"/>
</dbReference>
<feature type="compositionally biased region" description="Polar residues" evidence="1">
    <location>
        <begin position="41"/>
        <end position="55"/>
    </location>
</feature>
<evidence type="ECO:0000256" key="1">
    <source>
        <dbReference type="SAM" id="MobiDB-lite"/>
    </source>
</evidence>
<keyword evidence="3" id="KW-1185">Reference proteome</keyword>
<dbReference type="PANTHER" id="PTHR28336:SF4">
    <property type="entry name" value="DEATH DOMAIN-CONTAINING PROTEIN 1"/>
    <property type="match status" value="1"/>
</dbReference>
<feature type="compositionally biased region" description="Low complexity" evidence="1">
    <location>
        <begin position="656"/>
        <end position="673"/>
    </location>
</feature>
<organism evidence="2 3">
    <name type="scientific">Mola mola</name>
    <name type="common">Ocean sunfish</name>
    <name type="synonym">Tetraodon mola</name>
    <dbReference type="NCBI Taxonomy" id="94237"/>
    <lineage>
        <taxon>Eukaryota</taxon>
        <taxon>Metazoa</taxon>
        <taxon>Chordata</taxon>
        <taxon>Craniata</taxon>
        <taxon>Vertebrata</taxon>
        <taxon>Euteleostomi</taxon>
        <taxon>Actinopterygii</taxon>
        <taxon>Neopterygii</taxon>
        <taxon>Teleostei</taxon>
        <taxon>Neoteleostei</taxon>
        <taxon>Acanthomorphata</taxon>
        <taxon>Eupercaria</taxon>
        <taxon>Tetraodontiformes</taxon>
        <taxon>Molidae</taxon>
        <taxon>Mola</taxon>
    </lineage>
</organism>
<accession>A0A3Q3X3S8</accession>
<reference evidence="2" key="2">
    <citation type="submission" date="2025-09" db="UniProtKB">
        <authorList>
            <consortium name="Ensembl"/>
        </authorList>
    </citation>
    <scope>IDENTIFICATION</scope>
</reference>
<name>A0A3Q3X3S8_MOLML</name>
<protein>
    <submittedName>
        <fullName evidence="2">Uncharacterized protein</fullName>
    </submittedName>
</protein>